<evidence type="ECO:0000256" key="3">
    <source>
        <dbReference type="PROSITE-ProRule" id="PRU00289"/>
    </source>
</evidence>
<dbReference type="AlphaFoldDB" id="A0A840X016"/>
<dbReference type="SUPFAM" id="SSF52540">
    <property type="entry name" value="P-loop containing nucleoside triphosphate hydrolases"/>
    <property type="match status" value="1"/>
</dbReference>
<keyword evidence="2 3" id="KW-0067">ATP-binding</keyword>
<feature type="domain" description="FtsK" evidence="5">
    <location>
        <begin position="277"/>
        <end position="469"/>
    </location>
</feature>
<comment type="caution">
    <text evidence="6">The sequence shown here is derived from an EMBL/GenBank/DDBJ whole genome shotgun (WGS) entry which is preliminary data.</text>
</comment>
<accession>A0A840X016</accession>
<dbReference type="EMBL" id="JACHDO010000002">
    <property type="protein sequence ID" value="MBB5495808.1"/>
    <property type="molecule type" value="Genomic_DNA"/>
</dbReference>
<dbReference type="GO" id="GO:0003677">
    <property type="term" value="F:DNA binding"/>
    <property type="evidence" value="ECO:0007669"/>
    <property type="project" value="InterPro"/>
</dbReference>
<evidence type="ECO:0000313" key="7">
    <source>
        <dbReference type="Proteomes" id="UP000579647"/>
    </source>
</evidence>
<sequence length="734" mass="79185">MSIETPAPKQAKKKTSKKERQAAEEARRRWSHAQGPWLSAANAASLSLAAATVGSLPEVGLPVWAPAAVGAIGATAAYTKAAATKLPALSKLYRPGRWAGFAGWTSLALAAGGPWSADLLGVLGAGVVASALLRPASQAWEISAQDRKSAEVEAKERLDLAVAWERRIDRVCSIKGTVVTDIREWKNPHPTNPDEIWETGYTVKGKLPPSAGLEALNRNTAKLADDADLPAGCGVEVAGLPESRRTFELFINTVNALEKTIHYPGDYTRRSIYDGILNGVYRDGTTSTLDMKWKSTVLIGATGSGKSAQLAAVMASLLRCDDVIVWGIDPNGGGVFEPYLRPWVEGRATRPAIDWVAVDEAEMHHMLDFALAAIETRKIGYTDLMRQTNDTKVPSSSAVPHIQIVTDETASLSPELKEKLRQLSDRSRAASIRPMVCSLRAVSDSIPRPLMAQMQNRIGLRVNEEEDLNYLFGWKSKLPSASEMPAEGYGLIRHDAAESPRLFRGLFADPDSADQVAEATASWRPELDDVTVRVRPGVYMDRWQRARKAGWLPGLGKTTGSKKGAGPAPAAEPPRPAAPKDTPKGTTAPGPLGDMLSGLGESIRKKRQEIERKKNGPDESEVDATFAALTHGLTLGNQDGQGSVPRVLQAALDLAAAEGAKGAAVVDIATELRWSRPTVRARMRALEVEELPKPERWHTGAKPERGYTREALQVARERILSGELEVPAGIDADE</sequence>
<keyword evidence="1 3" id="KW-0547">Nucleotide-binding</keyword>
<feature type="compositionally biased region" description="Basic and acidic residues" evidence="4">
    <location>
        <begin position="18"/>
        <end position="28"/>
    </location>
</feature>
<dbReference type="Gene3D" id="3.40.50.300">
    <property type="entry name" value="P-loop containing nucleotide triphosphate hydrolases"/>
    <property type="match status" value="1"/>
</dbReference>
<protein>
    <submittedName>
        <fullName evidence="6">S-DNA-T family DNA segregation ATPase FtsK/SpoIIIE</fullName>
    </submittedName>
</protein>
<dbReference type="GO" id="GO:0005524">
    <property type="term" value="F:ATP binding"/>
    <property type="evidence" value="ECO:0007669"/>
    <property type="project" value="UniProtKB-UniRule"/>
</dbReference>
<dbReference type="PANTHER" id="PTHR22683">
    <property type="entry name" value="SPORULATION PROTEIN RELATED"/>
    <property type="match status" value="1"/>
</dbReference>
<evidence type="ECO:0000256" key="4">
    <source>
        <dbReference type="SAM" id="MobiDB-lite"/>
    </source>
</evidence>
<dbReference type="InterPro" id="IPR002543">
    <property type="entry name" value="FtsK_dom"/>
</dbReference>
<proteinExistence type="predicted"/>
<dbReference type="PANTHER" id="PTHR22683:SF41">
    <property type="entry name" value="DNA TRANSLOCASE FTSK"/>
    <property type="match status" value="1"/>
</dbReference>
<keyword evidence="7" id="KW-1185">Reference proteome</keyword>
<gene>
    <name evidence="6" type="ORF">HNR07_007027</name>
</gene>
<evidence type="ECO:0000259" key="5">
    <source>
        <dbReference type="PROSITE" id="PS50901"/>
    </source>
</evidence>
<dbReference type="RefSeq" id="WP_184373204.1">
    <property type="nucleotide sequence ID" value="NZ_JACHDO010000002.1"/>
</dbReference>
<feature type="region of interest" description="Disordered" evidence="4">
    <location>
        <begin position="1"/>
        <end position="33"/>
    </location>
</feature>
<feature type="region of interest" description="Disordered" evidence="4">
    <location>
        <begin position="550"/>
        <end position="599"/>
    </location>
</feature>
<reference evidence="6 7" key="1">
    <citation type="submission" date="2020-08" db="EMBL/GenBank/DDBJ databases">
        <title>Sequencing the genomes of 1000 actinobacteria strains.</title>
        <authorList>
            <person name="Klenk H.-P."/>
        </authorList>
    </citation>
    <scope>NUCLEOTIDE SEQUENCE [LARGE SCALE GENOMIC DNA]</scope>
    <source>
        <strain evidence="6 7">DSM 44598</strain>
    </source>
</reference>
<dbReference type="Proteomes" id="UP000579647">
    <property type="component" value="Unassembled WGS sequence"/>
</dbReference>
<dbReference type="InterPro" id="IPR050206">
    <property type="entry name" value="FtsK/SpoIIIE/SftA"/>
</dbReference>
<evidence type="ECO:0000313" key="6">
    <source>
        <dbReference type="EMBL" id="MBB5495808.1"/>
    </source>
</evidence>
<dbReference type="PROSITE" id="PS50901">
    <property type="entry name" value="FTSK"/>
    <property type="match status" value="1"/>
</dbReference>
<organism evidence="6 7">
    <name type="scientific">Nocardiopsis metallicus</name>
    <dbReference type="NCBI Taxonomy" id="179819"/>
    <lineage>
        <taxon>Bacteria</taxon>
        <taxon>Bacillati</taxon>
        <taxon>Actinomycetota</taxon>
        <taxon>Actinomycetes</taxon>
        <taxon>Streptosporangiales</taxon>
        <taxon>Nocardiopsidaceae</taxon>
        <taxon>Nocardiopsis</taxon>
    </lineage>
</organism>
<feature type="binding site" evidence="3">
    <location>
        <begin position="300"/>
        <end position="307"/>
    </location>
    <ligand>
        <name>ATP</name>
        <dbReference type="ChEBI" id="CHEBI:30616"/>
    </ligand>
</feature>
<evidence type="ECO:0000256" key="2">
    <source>
        <dbReference type="ARBA" id="ARBA00022840"/>
    </source>
</evidence>
<dbReference type="InterPro" id="IPR027417">
    <property type="entry name" value="P-loop_NTPase"/>
</dbReference>
<evidence type="ECO:0000256" key="1">
    <source>
        <dbReference type="ARBA" id="ARBA00022741"/>
    </source>
</evidence>
<name>A0A840X016_9ACTN</name>